<reference evidence="3 4" key="1">
    <citation type="submission" date="2021-04" db="EMBL/GenBank/DDBJ databases">
        <title>Corynebacterium genitalium sp. nov. and Corynebacterium genitalium sp. nov., two new species of the genus Corynebacterium.</title>
        <authorList>
            <person name="Jaen-Luchoro D."/>
            <person name="Pinyeiro-Iglesias B."/>
            <person name="Al-Shaer S."/>
            <person name="Karlsson R."/>
            <person name="Gonzales-Siles L."/>
            <person name="Cardew S."/>
            <person name="Jensie-Markopolous S."/>
            <person name="Ohlen M."/>
            <person name="Inganas E."/>
            <person name="Moore E.R.B."/>
        </authorList>
    </citation>
    <scope>NUCLEOTIDE SEQUENCE [LARGE SCALE GENOMIC DNA]</scope>
    <source>
        <strain evidence="3 4">CCUG 55013</strain>
    </source>
</reference>
<dbReference type="AlphaFoldDB" id="A0ABD4TWQ2"/>
<feature type="region of interest" description="Disordered" evidence="1">
    <location>
        <begin position="144"/>
        <end position="169"/>
    </location>
</feature>
<protein>
    <recommendedName>
        <fullName evidence="5">Regulatory protein</fullName>
    </recommendedName>
</protein>
<proteinExistence type="predicted"/>
<evidence type="ECO:0000256" key="1">
    <source>
        <dbReference type="SAM" id="MobiDB-lite"/>
    </source>
</evidence>
<name>A0ABD4TWQ2_9CORY</name>
<feature type="transmembrane region" description="Helical" evidence="2">
    <location>
        <begin position="112"/>
        <end position="130"/>
    </location>
</feature>
<accession>A0ABD4TWQ2</accession>
<evidence type="ECO:0000313" key="3">
    <source>
        <dbReference type="EMBL" id="MCQ4615156.1"/>
    </source>
</evidence>
<keyword evidence="2" id="KW-1133">Transmembrane helix</keyword>
<dbReference type="Proteomes" id="UP001205080">
    <property type="component" value="Unassembled WGS sequence"/>
</dbReference>
<evidence type="ECO:0000313" key="4">
    <source>
        <dbReference type="Proteomes" id="UP001205080"/>
    </source>
</evidence>
<dbReference type="EMBL" id="JAGPYW010000020">
    <property type="protein sequence ID" value="MCQ4615156.1"/>
    <property type="molecule type" value="Genomic_DNA"/>
</dbReference>
<keyword evidence="2" id="KW-0472">Membrane</keyword>
<evidence type="ECO:0000256" key="2">
    <source>
        <dbReference type="SAM" id="Phobius"/>
    </source>
</evidence>
<comment type="caution">
    <text evidence="3">The sequence shown here is derived from an EMBL/GenBank/DDBJ whole genome shotgun (WGS) entry which is preliminary data.</text>
</comment>
<organism evidence="3 4">
    <name type="scientific">Corynebacterium pseudogenitalium</name>
    <dbReference type="NCBI Taxonomy" id="38303"/>
    <lineage>
        <taxon>Bacteria</taxon>
        <taxon>Bacillati</taxon>
        <taxon>Actinomycetota</taxon>
        <taxon>Actinomycetes</taxon>
        <taxon>Mycobacteriales</taxon>
        <taxon>Corynebacteriaceae</taxon>
        <taxon>Corynebacterium</taxon>
    </lineage>
</organism>
<feature type="compositionally biased region" description="Polar residues" evidence="1">
    <location>
        <begin position="155"/>
        <end position="169"/>
    </location>
</feature>
<sequence>MNLTTARLALRGISGAWNYFRELNSKQQRDVYEALAEAIKDDNIDDLHDLADVPQLEGIYDAARQQAGKVTRASHARIDARRALHAATAPDRKARQIALKKEARKRGTGSKVLLASLGAGALAAGGWALWEFYLREKLEERNHEPKHALREDATEGTSEGTATLVYSTDSADDQFSTLDALDDEQRRATK</sequence>
<dbReference type="RefSeq" id="WP_256001453.1">
    <property type="nucleotide sequence ID" value="NZ_JAGPYW010000020.1"/>
</dbReference>
<evidence type="ECO:0008006" key="5">
    <source>
        <dbReference type="Google" id="ProtNLM"/>
    </source>
</evidence>
<feature type="compositionally biased region" description="Basic and acidic residues" evidence="1">
    <location>
        <begin position="144"/>
        <end position="153"/>
    </location>
</feature>
<keyword evidence="2" id="KW-0812">Transmembrane</keyword>
<gene>
    <name evidence="3" type="ORF">KBX22_10540</name>
</gene>